<gene>
    <name evidence="3" type="primary">LOC117568280</name>
</gene>
<proteinExistence type="predicted"/>
<dbReference type="CDD" id="cd01939">
    <property type="entry name" value="Ketohexokinase"/>
    <property type="match status" value="1"/>
</dbReference>
<name>A0A6P8WZ07_DROAB</name>
<reference evidence="3" key="1">
    <citation type="submission" date="2025-08" db="UniProtKB">
        <authorList>
            <consortium name="RefSeq"/>
        </authorList>
    </citation>
    <scope>IDENTIFICATION</scope>
    <source>
        <strain evidence="3">15112-1751.03</strain>
        <tissue evidence="3">Whole Adult</tissue>
    </source>
</reference>
<dbReference type="PANTHER" id="PTHR42774">
    <property type="entry name" value="PHOSPHOTRANSFERASE SYSTEM TRANSPORT PROTEIN"/>
    <property type="match status" value="1"/>
</dbReference>
<evidence type="ECO:0000259" key="1">
    <source>
        <dbReference type="Pfam" id="PF00294"/>
    </source>
</evidence>
<organism evidence="2 3">
    <name type="scientific">Drosophila albomicans</name>
    <name type="common">Fruit fly</name>
    <dbReference type="NCBI Taxonomy" id="7291"/>
    <lineage>
        <taxon>Eukaryota</taxon>
        <taxon>Metazoa</taxon>
        <taxon>Ecdysozoa</taxon>
        <taxon>Arthropoda</taxon>
        <taxon>Hexapoda</taxon>
        <taxon>Insecta</taxon>
        <taxon>Pterygota</taxon>
        <taxon>Neoptera</taxon>
        <taxon>Endopterygota</taxon>
        <taxon>Diptera</taxon>
        <taxon>Brachycera</taxon>
        <taxon>Muscomorpha</taxon>
        <taxon>Ephydroidea</taxon>
        <taxon>Drosophilidae</taxon>
        <taxon>Drosophila</taxon>
    </lineage>
</organism>
<dbReference type="OrthoDB" id="204058at2759"/>
<dbReference type="Proteomes" id="UP000515160">
    <property type="component" value="Chromosome 3"/>
</dbReference>
<dbReference type="InterPro" id="IPR034093">
    <property type="entry name" value="KHK"/>
</dbReference>
<dbReference type="InterPro" id="IPR011611">
    <property type="entry name" value="PfkB_dom"/>
</dbReference>
<dbReference type="Gene3D" id="3.40.1190.20">
    <property type="match status" value="1"/>
</dbReference>
<accession>A0A6P8WZ07</accession>
<dbReference type="InterPro" id="IPR029056">
    <property type="entry name" value="Ribokinase-like"/>
</dbReference>
<feature type="domain" description="Carbohydrate kinase PfkB" evidence="1">
    <location>
        <begin position="230"/>
        <end position="306"/>
    </location>
</feature>
<dbReference type="GeneID" id="117568280"/>
<dbReference type="GO" id="GO:0004454">
    <property type="term" value="F:ketohexokinase activity"/>
    <property type="evidence" value="ECO:0007669"/>
    <property type="project" value="InterPro"/>
</dbReference>
<dbReference type="PANTHER" id="PTHR42774:SF3">
    <property type="entry name" value="KETOHEXOKINASE"/>
    <property type="match status" value="1"/>
</dbReference>
<evidence type="ECO:0000313" key="2">
    <source>
        <dbReference type="Proteomes" id="UP000515160"/>
    </source>
</evidence>
<keyword evidence="2" id="KW-1185">Reference proteome</keyword>
<evidence type="ECO:0000313" key="3">
    <source>
        <dbReference type="RefSeq" id="XP_034104683.1"/>
    </source>
</evidence>
<protein>
    <submittedName>
        <fullName evidence="3">Ketohexokinase-like</fullName>
    </submittedName>
</protein>
<sequence length="416" mass="47028">MNHYCALSMTKPVLCVGNLSMDIITICKEQPEKGKENCSLETHWQRGGHASIVSFVLSLLNAQSEFLGMLSRSPILSAIITEMQGKGIEMMHCPKTDEDPAFSTIIVSKKPHSSSVIHCNREFPYCRYKDFKQLDLSRFGWVHFEARNVIETVQMVRAVLDYNNGKKERILTSLRVNSGYHENKHLIDMCDFVLFSRQLAMQQGWQSARQTCRQLDFDLRLPRLIHMKRPCFICSWGPKGAGCLTGEGVYHEMPPYKPQHIVDTHGAGACFTAGFIYATYIRSMSLSDAVEFANRVAGHKITDFGYNHIAKLNIYPIDVTKAADVDVPSAQYSEDSEAEAVICRKYLNRKINYSDGKYASQLLENPFLNQYAKPDADESSEKNIYPAYKSSMATMKSSLVSKSVQIKLKRNVSTPN</sequence>
<dbReference type="Pfam" id="PF00294">
    <property type="entry name" value="PfkB"/>
    <property type="match status" value="1"/>
</dbReference>
<dbReference type="RefSeq" id="XP_034104683.1">
    <property type="nucleotide sequence ID" value="XM_034248792.2"/>
</dbReference>
<dbReference type="SUPFAM" id="SSF53613">
    <property type="entry name" value="Ribokinase-like"/>
    <property type="match status" value="1"/>
</dbReference>
<dbReference type="AlphaFoldDB" id="A0A6P8WZ07"/>
<dbReference type="GO" id="GO:0006000">
    <property type="term" value="P:fructose metabolic process"/>
    <property type="evidence" value="ECO:0007669"/>
    <property type="project" value="InterPro"/>
</dbReference>
<dbReference type="InterPro" id="IPR052562">
    <property type="entry name" value="Ketohexokinase-related"/>
</dbReference>